<dbReference type="OrthoDB" id="7066673at2"/>
<dbReference type="GO" id="GO:0005524">
    <property type="term" value="F:ATP binding"/>
    <property type="evidence" value="ECO:0007669"/>
    <property type="project" value="InterPro"/>
</dbReference>
<dbReference type="Pfam" id="PF08378">
    <property type="entry name" value="NERD"/>
    <property type="match status" value="1"/>
</dbReference>
<dbReference type="SUPFAM" id="SSF52540">
    <property type="entry name" value="P-loop containing nucleoside triphosphate hydrolases"/>
    <property type="match status" value="1"/>
</dbReference>
<feature type="domain" description="NERD" evidence="1">
    <location>
        <begin position="22"/>
        <end position="128"/>
    </location>
</feature>
<dbReference type="PANTHER" id="PTHR11070">
    <property type="entry name" value="UVRD / RECB / PCRA DNA HELICASE FAMILY MEMBER"/>
    <property type="match status" value="1"/>
</dbReference>
<dbReference type="Gene3D" id="3.40.50.300">
    <property type="entry name" value="P-loop containing nucleotide triphosphate hydrolases"/>
    <property type="match status" value="2"/>
</dbReference>
<gene>
    <name evidence="2" type="ORF">AN936_05160</name>
</gene>
<dbReference type="KEGG" id="smag:AN936_05160"/>
<evidence type="ECO:0000259" key="1">
    <source>
        <dbReference type="Pfam" id="PF08378"/>
    </source>
</evidence>
<protein>
    <recommendedName>
        <fullName evidence="1">NERD domain-containing protein</fullName>
    </recommendedName>
</protein>
<evidence type="ECO:0000313" key="3">
    <source>
        <dbReference type="Proteomes" id="UP000058074"/>
    </source>
</evidence>
<evidence type="ECO:0000313" key="2">
    <source>
        <dbReference type="EMBL" id="ALH79771.1"/>
    </source>
</evidence>
<dbReference type="InterPro" id="IPR027417">
    <property type="entry name" value="P-loop_NTPase"/>
</dbReference>
<accession>A0A0N7GS55</accession>
<sequence>MARMYPGTLPEHVLKNPKLSSEIRVYNTIRDRLSADYRCYYSRSWHQADGDGGEFDGEADFIVAHRENGLLFLEVKGGRVSCRESDNQWLTTDRDDFTFKITSPVSQAMKSKHHFLKRLKERLGSRYIRARHGVILPGSTRPVRALAADAPHEIVAFGNDMAKLDQWIVNRMAGVSDDREMPLGMDGERALEEILAGHFELQAHIGCSLSDDAKEIERLTSEQAWILDSLDHNQQLAITGGAGSGKTVLAIEAAVRSAEGGCRTLLTCFNVPLANHLRELCPSHPNLVVAGFHSLCGMFSEKAGLTISQKHDDDFYQNVLPNALVEAVDRMPDLRFDTVIVDEGQDFKDSWLDALKLALGDLDTGRFYVFYDDNQRLFSHEGSFVSALPQSVIPLSRNLRNTRRIHAVMSKWYEGKRSTPAGPEGEQVAIHECRSREQAVKVVADRIRTLVTSGQLQPGDIAVLDASGSINFGDNIGGARACRADKIAKNCVIVDTVRRFKGLSRPCVFVIGLEGLTDPETIYVATSRANILLELAGSPDDIARIMCFGS</sequence>
<dbReference type="Proteomes" id="UP000058074">
    <property type="component" value="Chromosome"/>
</dbReference>
<dbReference type="RefSeq" id="WP_054587189.1">
    <property type="nucleotide sequence ID" value="NZ_CP012700.1"/>
</dbReference>
<dbReference type="GO" id="GO:0003678">
    <property type="term" value="F:DNA helicase activity"/>
    <property type="evidence" value="ECO:0007669"/>
    <property type="project" value="InterPro"/>
</dbReference>
<reference evidence="2 3" key="1">
    <citation type="journal article" date="2015" name="Genome Announc.">
        <title>Complete Genome Sequence of Polypropylene Glycol- and Polyethylene Glycol-Degrading Sphingopyxis macrogoltabida Strain EY-1.</title>
        <authorList>
            <person name="Ohtsubo Y."/>
            <person name="Nagata Y."/>
            <person name="Numata M."/>
            <person name="Tsuchikane K."/>
            <person name="Hosoyama A."/>
            <person name="Yamazoe A."/>
            <person name="Tsuda M."/>
            <person name="Fujita N."/>
            <person name="Kawai F."/>
        </authorList>
    </citation>
    <scope>NUCLEOTIDE SEQUENCE [LARGE SCALE GENOMIC DNA]</scope>
    <source>
        <strain evidence="2 3">EY-1</strain>
    </source>
</reference>
<dbReference type="InterPro" id="IPR000212">
    <property type="entry name" value="DNA_helicase_UvrD/REP"/>
</dbReference>
<dbReference type="GO" id="GO:0003677">
    <property type="term" value="F:DNA binding"/>
    <property type="evidence" value="ECO:0007669"/>
    <property type="project" value="InterPro"/>
</dbReference>
<dbReference type="EMBL" id="CP012700">
    <property type="protein sequence ID" value="ALH79771.1"/>
    <property type="molecule type" value="Genomic_DNA"/>
</dbReference>
<dbReference type="PATRIC" id="fig|33050.5.peg.1065"/>
<proteinExistence type="predicted"/>
<name>A0A0N7GS55_SPHMC</name>
<dbReference type="AlphaFoldDB" id="A0A0N7GS55"/>
<dbReference type="InterPro" id="IPR011528">
    <property type="entry name" value="NERD"/>
</dbReference>
<organism evidence="2 3">
    <name type="scientific">Sphingopyxis macrogoltabida</name>
    <name type="common">Sphingomonas macrogoltabidus</name>
    <dbReference type="NCBI Taxonomy" id="33050"/>
    <lineage>
        <taxon>Bacteria</taxon>
        <taxon>Pseudomonadati</taxon>
        <taxon>Pseudomonadota</taxon>
        <taxon>Alphaproteobacteria</taxon>
        <taxon>Sphingomonadales</taxon>
        <taxon>Sphingomonadaceae</taxon>
        <taxon>Sphingopyxis</taxon>
    </lineage>
</organism>